<dbReference type="PANTHER" id="PTHR34693">
    <property type="entry name" value="PROTEIN PAR32"/>
    <property type="match status" value="1"/>
</dbReference>
<dbReference type="OrthoDB" id="4159136at2759"/>
<dbReference type="EMBL" id="CAJVRM010000740">
    <property type="protein sequence ID" value="CAG8983817.1"/>
    <property type="molecule type" value="Genomic_DNA"/>
</dbReference>
<sequence>MTEPYRKVGRGGAGNFYSKEDVKNVASSLTPSTLESQPLSSSTSSQPAKTPQTTAPPPEYSHTGRGGAGNWVPPSTLPPSSTDFNITSLTPVNPSTTSYTPSIIPVKTPATNVATAKYRGGRGGAGNYSWADEEGRKRDEREREEEREMGIRMRVLGEVEGGLKVPGRAVVGREKV</sequence>
<proteinExistence type="predicted"/>
<evidence type="ECO:0000256" key="1">
    <source>
        <dbReference type="SAM" id="MobiDB-lite"/>
    </source>
</evidence>
<dbReference type="PANTHER" id="PTHR34693:SF5">
    <property type="match status" value="1"/>
</dbReference>
<feature type="compositionally biased region" description="Basic and acidic residues" evidence="1">
    <location>
        <begin position="133"/>
        <end position="147"/>
    </location>
</feature>
<comment type="caution">
    <text evidence="2">The sequence shown here is derived from an EMBL/GenBank/DDBJ whole genome shotgun (WGS) entry which is preliminary data.</text>
</comment>
<protein>
    <submittedName>
        <fullName evidence="2">Uncharacterized protein</fullName>
    </submittedName>
</protein>
<feature type="compositionally biased region" description="Low complexity" evidence="1">
    <location>
        <begin position="27"/>
        <end position="53"/>
    </location>
</feature>
<accession>A0A9N9M1X0</accession>
<feature type="region of interest" description="Disordered" evidence="1">
    <location>
        <begin position="1"/>
        <end position="103"/>
    </location>
</feature>
<dbReference type="AlphaFoldDB" id="A0A9N9M1X0"/>
<name>A0A9N9M1X0_9HELO</name>
<feature type="region of interest" description="Disordered" evidence="1">
    <location>
        <begin position="117"/>
        <end position="147"/>
    </location>
</feature>
<gene>
    <name evidence="2" type="ORF">HYALB_00006783</name>
</gene>
<dbReference type="Proteomes" id="UP000701801">
    <property type="component" value="Unassembled WGS sequence"/>
</dbReference>
<evidence type="ECO:0000313" key="3">
    <source>
        <dbReference type="Proteomes" id="UP000701801"/>
    </source>
</evidence>
<evidence type="ECO:0000313" key="2">
    <source>
        <dbReference type="EMBL" id="CAG8983817.1"/>
    </source>
</evidence>
<dbReference type="InterPro" id="IPR053203">
    <property type="entry name" value="Cisplatin_resist-associated"/>
</dbReference>
<keyword evidence="3" id="KW-1185">Reference proteome</keyword>
<reference evidence="2" key="1">
    <citation type="submission" date="2021-07" db="EMBL/GenBank/DDBJ databases">
        <authorList>
            <person name="Durling M."/>
        </authorList>
    </citation>
    <scope>NUCLEOTIDE SEQUENCE</scope>
</reference>
<organism evidence="2 3">
    <name type="scientific">Hymenoscyphus albidus</name>
    <dbReference type="NCBI Taxonomy" id="595503"/>
    <lineage>
        <taxon>Eukaryota</taxon>
        <taxon>Fungi</taxon>
        <taxon>Dikarya</taxon>
        <taxon>Ascomycota</taxon>
        <taxon>Pezizomycotina</taxon>
        <taxon>Leotiomycetes</taxon>
        <taxon>Helotiales</taxon>
        <taxon>Helotiaceae</taxon>
        <taxon>Hymenoscyphus</taxon>
    </lineage>
</organism>
<feature type="compositionally biased region" description="Polar residues" evidence="1">
    <location>
        <begin position="78"/>
        <end position="101"/>
    </location>
</feature>
<dbReference type="InterPro" id="IPR022024">
    <property type="entry name" value="DUF3602"/>
</dbReference>
<dbReference type="Pfam" id="PF12223">
    <property type="entry name" value="DUF3602"/>
    <property type="match status" value="1"/>
</dbReference>